<dbReference type="EMBL" id="BMNY01000003">
    <property type="protein sequence ID" value="GGM78977.1"/>
    <property type="molecule type" value="Genomic_DNA"/>
</dbReference>
<proteinExistence type="inferred from homology"/>
<evidence type="ECO:0000259" key="6">
    <source>
        <dbReference type="Pfam" id="PF01266"/>
    </source>
</evidence>
<keyword evidence="2" id="KW-0285">Flavoprotein</keyword>
<keyword evidence="4" id="KW-0560">Oxidoreductase</keyword>
<evidence type="ECO:0000256" key="4">
    <source>
        <dbReference type="ARBA" id="ARBA00023002"/>
    </source>
</evidence>
<feature type="domain" description="FAD dependent oxidoreductase" evidence="6">
    <location>
        <begin position="8"/>
        <end position="397"/>
    </location>
</feature>
<sequence length="441" mass="48154">MAMERDCDIAIIGAGVLGTCLAHWISSLYSARVCLIDASGDVASHTTSRNTGVIHRPFYLDPVKKGTFARAASLSYPMWMKFARDFSLPWEQVGTVEVALSDRDLDVISSYSEYAESNGMSREEYEVLDTHGLQAIEGSVKALGAFFSKTDTSVDYGLMTRAICGTLSGVSTVLGRSVVRIVEGEGYNLTLSDGSTLRARTVFNCAGANSLRIAHSMGLARDLSVFFFRGDYWRLRQDALPSIRHNIYSVPRFLKFPFLDPHFIVRYSGVRELGPNAALVAGPYVYSGFSESPLQALSWLFERPVLTRLSLLTNLEFLGMVRSEWESSTSPEGMVRRLSSFIPSLKASMISGPGISGVRGSVVSRSGFVPEAVMITDGSSLHVINYNSPGATGAPAFSAYVLIRAVSQGLLREPERNMSRLGWDLDAVREAMPDRGQGMTA</sequence>
<dbReference type="AlphaFoldDB" id="A0AA37FA84"/>
<evidence type="ECO:0000256" key="1">
    <source>
        <dbReference type="ARBA" id="ARBA00001974"/>
    </source>
</evidence>
<evidence type="ECO:0000313" key="8">
    <source>
        <dbReference type="Proteomes" id="UP000632195"/>
    </source>
</evidence>
<accession>A0AA37FA84</accession>
<evidence type="ECO:0000256" key="2">
    <source>
        <dbReference type="ARBA" id="ARBA00022630"/>
    </source>
</evidence>
<dbReference type="Proteomes" id="UP000632195">
    <property type="component" value="Unassembled WGS sequence"/>
</dbReference>
<dbReference type="InterPro" id="IPR006076">
    <property type="entry name" value="FAD-dep_OxRdtase"/>
</dbReference>
<reference evidence="7" key="1">
    <citation type="journal article" date="2014" name="Int. J. Syst. Evol. Microbiol.">
        <title>Complete genome sequence of Corynebacterium casei LMG S-19264T (=DSM 44701T), isolated from a smear-ripened cheese.</title>
        <authorList>
            <consortium name="US DOE Joint Genome Institute (JGI-PGF)"/>
            <person name="Walter F."/>
            <person name="Albersmeier A."/>
            <person name="Kalinowski J."/>
            <person name="Ruckert C."/>
        </authorList>
    </citation>
    <scope>NUCLEOTIDE SEQUENCE</scope>
    <source>
        <strain evidence="7">JCM 13583</strain>
    </source>
</reference>
<keyword evidence="8" id="KW-1185">Reference proteome</keyword>
<comment type="similarity">
    <text evidence="5">Belongs to the L2HGDH family.</text>
</comment>
<evidence type="ECO:0000313" key="7">
    <source>
        <dbReference type="EMBL" id="GGM78977.1"/>
    </source>
</evidence>
<dbReference type="GO" id="GO:0047545">
    <property type="term" value="F:(S)-2-hydroxyglutarate dehydrogenase activity"/>
    <property type="evidence" value="ECO:0007669"/>
    <property type="project" value="TreeGrafter"/>
</dbReference>
<organism evidence="7 8">
    <name type="scientific">Thermogymnomonas acidicola</name>
    <dbReference type="NCBI Taxonomy" id="399579"/>
    <lineage>
        <taxon>Archaea</taxon>
        <taxon>Methanobacteriati</taxon>
        <taxon>Thermoplasmatota</taxon>
        <taxon>Thermoplasmata</taxon>
        <taxon>Thermoplasmatales</taxon>
        <taxon>Thermogymnomonas</taxon>
    </lineage>
</organism>
<dbReference type="InterPro" id="IPR036188">
    <property type="entry name" value="FAD/NAD-bd_sf"/>
</dbReference>
<dbReference type="Gene3D" id="3.30.9.10">
    <property type="entry name" value="D-Amino Acid Oxidase, subunit A, domain 2"/>
    <property type="match status" value="1"/>
</dbReference>
<gene>
    <name evidence="7" type="ORF">GCM10007108_16460</name>
</gene>
<dbReference type="PANTHER" id="PTHR43104:SF2">
    <property type="entry name" value="L-2-HYDROXYGLUTARATE DEHYDROGENASE, MITOCHONDRIAL"/>
    <property type="match status" value="1"/>
</dbReference>
<comment type="caution">
    <text evidence="7">The sequence shown here is derived from an EMBL/GenBank/DDBJ whole genome shotgun (WGS) entry which is preliminary data.</text>
</comment>
<dbReference type="Gene3D" id="3.50.50.60">
    <property type="entry name" value="FAD/NAD(P)-binding domain"/>
    <property type="match status" value="1"/>
</dbReference>
<dbReference type="PANTHER" id="PTHR43104">
    <property type="entry name" value="L-2-HYDROXYGLUTARATE DEHYDROGENASE, MITOCHONDRIAL"/>
    <property type="match status" value="1"/>
</dbReference>
<evidence type="ECO:0000256" key="3">
    <source>
        <dbReference type="ARBA" id="ARBA00022827"/>
    </source>
</evidence>
<protein>
    <submittedName>
        <fullName evidence="7">FAD-dependent oxidoreductase</fullName>
    </submittedName>
</protein>
<comment type="cofactor">
    <cofactor evidence="1">
        <name>FAD</name>
        <dbReference type="ChEBI" id="CHEBI:57692"/>
    </cofactor>
</comment>
<evidence type="ECO:0000256" key="5">
    <source>
        <dbReference type="ARBA" id="ARBA00037941"/>
    </source>
</evidence>
<dbReference type="Pfam" id="PF01266">
    <property type="entry name" value="DAO"/>
    <property type="match status" value="1"/>
</dbReference>
<dbReference type="SUPFAM" id="SSF51905">
    <property type="entry name" value="FAD/NAD(P)-binding domain"/>
    <property type="match status" value="1"/>
</dbReference>
<reference evidence="7" key="2">
    <citation type="submission" date="2022-09" db="EMBL/GenBank/DDBJ databases">
        <authorList>
            <person name="Sun Q."/>
            <person name="Ohkuma M."/>
        </authorList>
    </citation>
    <scope>NUCLEOTIDE SEQUENCE</scope>
    <source>
        <strain evidence="7">JCM 13583</strain>
    </source>
</reference>
<name>A0AA37FA84_9ARCH</name>
<keyword evidence="3" id="KW-0274">FAD</keyword>